<organism evidence="2">
    <name type="scientific">candidate division WOR-3 bacterium</name>
    <dbReference type="NCBI Taxonomy" id="2052148"/>
    <lineage>
        <taxon>Bacteria</taxon>
        <taxon>Bacteria division WOR-3</taxon>
    </lineage>
</organism>
<evidence type="ECO:0000259" key="1">
    <source>
        <dbReference type="Pfam" id="PF13614"/>
    </source>
</evidence>
<dbReference type="AlphaFoldDB" id="A0A7C4U896"/>
<dbReference type="PANTHER" id="PTHR13696">
    <property type="entry name" value="P-LOOP CONTAINING NUCLEOSIDE TRIPHOSPHATE HYDROLASE"/>
    <property type="match status" value="1"/>
</dbReference>
<dbReference type="InterPro" id="IPR025669">
    <property type="entry name" value="AAA_dom"/>
</dbReference>
<dbReference type="PIRSF" id="PIRSF009320">
    <property type="entry name" value="Nuc_binding_HP_1000"/>
    <property type="match status" value="1"/>
</dbReference>
<dbReference type="EMBL" id="DTHG01000069">
    <property type="protein sequence ID" value="HGW91979.1"/>
    <property type="molecule type" value="Genomic_DNA"/>
</dbReference>
<dbReference type="InterPro" id="IPR027417">
    <property type="entry name" value="P-loop_NTPase"/>
</dbReference>
<sequence length="268" mass="29729">MGKIIAVANQKGGVGKTTTVCNLSYAISYMGFESLVVDMDPQANLTSGFGFSRVYPSIYDVIVKGLNPEAAIRKTRLEKLSILPSEISLVGAEVELVDEKNRETRLKRILMPLKKKYDYIFVDSPPSLGLLTLNAIVSADSLIIPIQSEFYALEGLGKLLNTIRKIQSTFNPRLTIEGVLITMFDSRLNLSMQVVEEVKKYFGEKVYSSIIPRNVKLAEAPSFGLTIFEYDNTSKGAEAYKSLAEELLERNGQKGSWQGLRGSDTPRE</sequence>
<feature type="domain" description="AAA" evidence="1">
    <location>
        <begin position="3"/>
        <end position="176"/>
    </location>
</feature>
<protein>
    <submittedName>
        <fullName evidence="2">ParA family protein</fullName>
    </submittedName>
</protein>
<name>A0A7C4U896_UNCW3</name>
<gene>
    <name evidence="2" type="ORF">ENV67_05495</name>
</gene>
<comment type="caution">
    <text evidence="2">The sequence shown here is derived from an EMBL/GenBank/DDBJ whole genome shotgun (WGS) entry which is preliminary data.</text>
</comment>
<dbReference type="FunFam" id="3.40.50.300:FF:000285">
    <property type="entry name" value="Sporulation initiation inhibitor Soj"/>
    <property type="match status" value="1"/>
</dbReference>
<dbReference type="SUPFAM" id="SSF52540">
    <property type="entry name" value="P-loop containing nucleoside triphosphate hydrolases"/>
    <property type="match status" value="1"/>
</dbReference>
<dbReference type="PANTHER" id="PTHR13696:SF52">
    <property type="entry name" value="PARA FAMILY PROTEIN CT_582"/>
    <property type="match status" value="1"/>
</dbReference>
<dbReference type="InterPro" id="IPR050678">
    <property type="entry name" value="DNA_Partitioning_ATPase"/>
</dbReference>
<proteinExistence type="predicted"/>
<dbReference type="Gene3D" id="3.40.50.300">
    <property type="entry name" value="P-loop containing nucleotide triphosphate hydrolases"/>
    <property type="match status" value="1"/>
</dbReference>
<reference evidence="2" key="1">
    <citation type="journal article" date="2020" name="mSystems">
        <title>Genome- and Community-Level Interaction Insights into Carbon Utilization and Element Cycling Functions of Hydrothermarchaeota in Hydrothermal Sediment.</title>
        <authorList>
            <person name="Zhou Z."/>
            <person name="Liu Y."/>
            <person name="Xu W."/>
            <person name="Pan J."/>
            <person name="Luo Z.H."/>
            <person name="Li M."/>
        </authorList>
    </citation>
    <scope>NUCLEOTIDE SEQUENCE [LARGE SCALE GENOMIC DNA]</scope>
    <source>
        <strain evidence="2">SpSt-780</strain>
    </source>
</reference>
<accession>A0A7C4U896</accession>
<dbReference type="CDD" id="cd02042">
    <property type="entry name" value="ParAB_family"/>
    <property type="match status" value="1"/>
</dbReference>
<evidence type="ECO:0000313" key="2">
    <source>
        <dbReference type="EMBL" id="HGW91979.1"/>
    </source>
</evidence>
<dbReference type="Pfam" id="PF13614">
    <property type="entry name" value="AAA_31"/>
    <property type="match status" value="1"/>
</dbReference>